<dbReference type="GO" id="GO:0004222">
    <property type="term" value="F:metalloendopeptidase activity"/>
    <property type="evidence" value="ECO:0007669"/>
    <property type="project" value="InterPro"/>
</dbReference>
<reference evidence="8 9" key="1">
    <citation type="journal article" date="2011" name="Stand. Genomic Sci.">
        <title>Complete genome sequence of Desulfobulbus propionicus type strain (1pr3).</title>
        <authorList>
            <person name="Pagani I."/>
            <person name="Lapidus A."/>
            <person name="Nolan M."/>
            <person name="Lucas S."/>
            <person name="Hammon N."/>
            <person name="Deshpande S."/>
            <person name="Cheng J.F."/>
            <person name="Chertkov O."/>
            <person name="Davenport K."/>
            <person name="Tapia R."/>
            <person name="Han C."/>
            <person name="Goodwin L."/>
            <person name="Pitluck S."/>
            <person name="Liolios K."/>
            <person name="Mavromatis K."/>
            <person name="Ivanova N."/>
            <person name="Mikhailova N."/>
            <person name="Pati A."/>
            <person name="Chen A."/>
            <person name="Palaniappan K."/>
            <person name="Land M."/>
            <person name="Hauser L."/>
            <person name="Chang Y.J."/>
            <person name="Jeffries C.D."/>
            <person name="Detter J.C."/>
            <person name="Brambilla E."/>
            <person name="Kannan K.P."/>
            <person name="Djao O.D."/>
            <person name="Rohde M."/>
            <person name="Pukall R."/>
            <person name="Spring S."/>
            <person name="Goker M."/>
            <person name="Sikorski J."/>
            <person name="Woyke T."/>
            <person name="Bristow J."/>
            <person name="Eisen J.A."/>
            <person name="Markowitz V."/>
            <person name="Hugenholtz P."/>
            <person name="Kyrpides N.C."/>
            <person name="Klenk H.P."/>
        </authorList>
    </citation>
    <scope>NUCLEOTIDE SEQUENCE [LARGE SCALE GENOMIC DNA]</scope>
    <source>
        <strain evidence="9">ATCC 33891 / DSM 2032 / 1pr3</strain>
    </source>
</reference>
<evidence type="ECO:0000256" key="5">
    <source>
        <dbReference type="ARBA" id="ARBA00022833"/>
    </source>
</evidence>
<dbReference type="Gene3D" id="1.25.40.10">
    <property type="entry name" value="Tetratricopeptide repeat domain"/>
    <property type="match status" value="1"/>
</dbReference>
<keyword evidence="9" id="KW-1185">Reference proteome</keyword>
<dbReference type="PANTHER" id="PTHR22726">
    <property type="entry name" value="METALLOENDOPEPTIDASE OMA1"/>
    <property type="match status" value="1"/>
</dbReference>
<accession>A0A7U4DQ25</accession>
<keyword evidence="2" id="KW-0645">Protease</keyword>
<proteinExistence type="predicted"/>
<dbReference type="Pfam" id="PF14559">
    <property type="entry name" value="TPR_19"/>
    <property type="match status" value="1"/>
</dbReference>
<dbReference type="Proteomes" id="UP000006365">
    <property type="component" value="Chromosome"/>
</dbReference>
<evidence type="ECO:0000256" key="3">
    <source>
        <dbReference type="ARBA" id="ARBA00022723"/>
    </source>
</evidence>
<keyword evidence="3" id="KW-0479">Metal-binding</keyword>
<evidence type="ECO:0000256" key="6">
    <source>
        <dbReference type="ARBA" id="ARBA00023049"/>
    </source>
</evidence>
<dbReference type="InterPro" id="IPR051156">
    <property type="entry name" value="Mito/Outer_Membr_Metalloprot"/>
</dbReference>
<evidence type="ECO:0000259" key="7">
    <source>
        <dbReference type="Pfam" id="PF01435"/>
    </source>
</evidence>
<gene>
    <name evidence="8" type="ordered locus">Despr_2530</name>
</gene>
<evidence type="ECO:0000313" key="9">
    <source>
        <dbReference type="Proteomes" id="UP000006365"/>
    </source>
</evidence>
<evidence type="ECO:0000256" key="1">
    <source>
        <dbReference type="ARBA" id="ARBA00001947"/>
    </source>
</evidence>
<organism evidence="8 9">
    <name type="scientific">Desulfobulbus propionicus (strain ATCC 33891 / DSM 2032 / VKM B-1956 / 1pr3)</name>
    <dbReference type="NCBI Taxonomy" id="577650"/>
    <lineage>
        <taxon>Bacteria</taxon>
        <taxon>Pseudomonadati</taxon>
        <taxon>Thermodesulfobacteriota</taxon>
        <taxon>Desulfobulbia</taxon>
        <taxon>Desulfobulbales</taxon>
        <taxon>Desulfobulbaceae</taxon>
        <taxon>Desulfobulbus</taxon>
    </lineage>
</organism>
<dbReference type="InterPro" id="IPR001915">
    <property type="entry name" value="Peptidase_M48"/>
</dbReference>
<dbReference type="InterPro" id="IPR011990">
    <property type="entry name" value="TPR-like_helical_dom_sf"/>
</dbReference>
<dbReference type="PROSITE" id="PS51257">
    <property type="entry name" value="PROKAR_LIPOPROTEIN"/>
    <property type="match status" value="1"/>
</dbReference>
<comment type="cofactor">
    <cofactor evidence="1">
        <name>Zn(2+)</name>
        <dbReference type="ChEBI" id="CHEBI:29105"/>
    </cofactor>
</comment>
<evidence type="ECO:0000313" key="8">
    <source>
        <dbReference type="EMBL" id="ADW18667.1"/>
    </source>
</evidence>
<name>A0A7U4DQ25_DESPD</name>
<feature type="domain" description="Peptidase M48" evidence="7">
    <location>
        <begin position="76"/>
        <end position="261"/>
    </location>
</feature>
<evidence type="ECO:0000256" key="2">
    <source>
        <dbReference type="ARBA" id="ARBA00022670"/>
    </source>
</evidence>
<dbReference type="SUPFAM" id="SSF48452">
    <property type="entry name" value="TPR-like"/>
    <property type="match status" value="1"/>
</dbReference>
<dbReference type="Gene3D" id="3.30.2010.10">
    <property type="entry name" value="Metalloproteases ('zincins'), catalytic domain"/>
    <property type="match status" value="1"/>
</dbReference>
<keyword evidence="4" id="KW-0378">Hydrolase</keyword>
<evidence type="ECO:0000256" key="4">
    <source>
        <dbReference type="ARBA" id="ARBA00022801"/>
    </source>
</evidence>
<dbReference type="EMBL" id="CP002364">
    <property type="protein sequence ID" value="ADW18667.1"/>
    <property type="molecule type" value="Genomic_DNA"/>
</dbReference>
<keyword evidence="6" id="KW-0482">Metalloprotease</keyword>
<dbReference type="GO" id="GO:0016020">
    <property type="term" value="C:membrane"/>
    <property type="evidence" value="ECO:0007669"/>
    <property type="project" value="TreeGrafter"/>
</dbReference>
<dbReference type="AlphaFoldDB" id="A0A7U4DQ25"/>
<dbReference type="KEGG" id="dpr:Despr_2530"/>
<keyword evidence="5" id="KW-0862">Zinc</keyword>
<dbReference type="Pfam" id="PF01435">
    <property type="entry name" value="Peptidase_M48"/>
    <property type="match status" value="1"/>
</dbReference>
<dbReference type="GO" id="GO:0051603">
    <property type="term" value="P:proteolysis involved in protein catabolic process"/>
    <property type="evidence" value="ECO:0007669"/>
    <property type="project" value="TreeGrafter"/>
</dbReference>
<dbReference type="GO" id="GO:0046872">
    <property type="term" value="F:metal ion binding"/>
    <property type="evidence" value="ECO:0007669"/>
    <property type="project" value="UniProtKB-KW"/>
</dbReference>
<sequence length="445" mass="48719">MEHKQSRIHRRQLLRCAGLGVSAAVIQQLLAGCAVNPVTGQSQLMMVSESQELGIDRQQSPQQFSTDYGVVPDARLNAYISRVGREVAARSHRPQIPFSFRAVNAAYVNAYAFPGGSIAATRGILAEMENEAELAALLGHEIGHVSARHTAQQASKGMLANLVLAGVSVATSAAGMEGTGDLVQGLGGLGAGALLASYSRDHERQADALGMQYMTAAGYSPQGMVDLMDMLRQTNKRQPGALDLMFSTHPMSDERFATAQQAVATSYRDRVNQAVNRERYMDETASVRRLKPMLTSLQQASEAAGKKRYGQAEQLFKQAIQQGPGDYTALLMMAKFQMGTKNGPAAEKYGQEAIRAYPGEAQAYLVTGLAALGNKRFEHAYQLLGQYDRLLPGNAQIVFYQGYALEKMGRQNDAAQKYRTYLQRQKQGKEAQYAYNRLKSWGYLR</sequence>
<dbReference type="PANTHER" id="PTHR22726:SF24">
    <property type="entry name" value="M48 FAMILY METALLOPEPTIDASE"/>
    <property type="match status" value="1"/>
</dbReference>
<dbReference type="RefSeq" id="WP_015725193.1">
    <property type="nucleotide sequence ID" value="NC_014972.1"/>
</dbReference>
<protein>
    <submittedName>
        <fullName evidence="8">Peptidase M48 Ste24p</fullName>
    </submittedName>
</protein>